<dbReference type="SUPFAM" id="SSF56672">
    <property type="entry name" value="DNA/RNA polymerases"/>
    <property type="match status" value="1"/>
</dbReference>
<name>A0A9P0TBW3_PIEBR</name>
<proteinExistence type="predicted"/>
<accession>A0A9P0TBW3</accession>
<keyword evidence="2" id="KW-1185">Reference proteome</keyword>
<dbReference type="InterPro" id="IPR052055">
    <property type="entry name" value="Hepadnavirus_pol/RT"/>
</dbReference>
<evidence type="ECO:0008006" key="3">
    <source>
        <dbReference type="Google" id="ProtNLM"/>
    </source>
</evidence>
<dbReference type="Proteomes" id="UP001152562">
    <property type="component" value="Unassembled WGS sequence"/>
</dbReference>
<protein>
    <recommendedName>
        <fullName evidence="3">Reverse transcriptase domain-containing protein</fullName>
    </recommendedName>
</protein>
<comment type="caution">
    <text evidence="1">The sequence shown here is derived from an EMBL/GenBank/DDBJ whole genome shotgun (WGS) entry which is preliminary data.</text>
</comment>
<evidence type="ECO:0000313" key="2">
    <source>
        <dbReference type="Proteomes" id="UP001152562"/>
    </source>
</evidence>
<gene>
    <name evidence="1" type="ORF">PIBRA_LOCUS5501</name>
</gene>
<dbReference type="InterPro" id="IPR043502">
    <property type="entry name" value="DNA/RNA_pol_sf"/>
</dbReference>
<organism evidence="1 2">
    <name type="scientific">Pieris brassicae</name>
    <name type="common">White butterfly</name>
    <name type="synonym">Large white butterfly</name>
    <dbReference type="NCBI Taxonomy" id="7116"/>
    <lineage>
        <taxon>Eukaryota</taxon>
        <taxon>Metazoa</taxon>
        <taxon>Ecdysozoa</taxon>
        <taxon>Arthropoda</taxon>
        <taxon>Hexapoda</taxon>
        <taxon>Insecta</taxon>
        <taxon>Pterygota</taxon>
        <taxon>Neoptera</taxon>
        <taxon>Endopterygota</taxon>
        <taxon>Lepidoptera</taxon>
        <taxon>Glossata</taxon>
        <taxon>Ditrysia</taxon>
        <taxon>Papilionoidea</taxon>
        <taxon>Pieridae</taxon>
        <taxon>Pierinae</taxon>
        <taxon>Pieris</taxon>
    </lineage>
</organism>
<dbReference type="GO" id="GO:0071897">
    <property type="term" value="P:DNA biosynthetic process"/>
    <property type="evidence" value="ECO:0007669"/>
    <property type="project" value="UniProtKB-ARBA"/>
</dbReference>
<dbReference type="EMBL" id="CALOZG010000005">
    <property type="protein sequence ID" value="CAH4028694.1"/>
    <property type="molecule type" value="Genomic_DNA"/>
</dbReference>
<dbReference type="PANTHER" id="PTHR33050:SF7">
    <property type="entry name" value="RIBONUCLEASE H"/>
    <property type="match status" value="1"/>
</dbReference>
<evidence type="ECO:0000313" key="1">
    <source>
        <dbReference type="EMBL" id="CAH4028694.1"/>
    </source>
</evidence>
<sequence>MSVNKALRSVLKRSLQSNVILNSNGRRRILRRQGLRVIVFLDDYLLVHQNRTIKNFHVLIAMTFLKNLRWTINLEKSICTPTRSIDLGITWDTLPNAKSLPAEKEIRIRQCLITRLSAGNCTLKEAQRLLEYLNFATFITHWGRLHGRTLQRHSNALRRSPLSPSPLAEEVNQDMVWWLHNLSHKTVTRPIHIETRHVNYIVIAASDL</sequence>
<dbReference type="PANTHER" id="PTHR33050">
    <property type="entry name" value="REVERSE TRANSCRIPTASE DOMAIN-CONTAINING PROTEIN"/>
    <property type="match status" value="1"/>
</dbReference>
<dbReference type="AlphaFoldDB" id="A0A9P0TBW3"/>
<reference evidence="1" key="1">
    <citation type="submission" date="2022-05" db="EMBL/GenBank/DDBJ databases">
        <authorList>
            <person name="Okamura Y."/>
        </authorList>
    </citation>
    <scope>NUCLEOTIDE SEQUENCE</scope>
</reference>